<dbReference type="GO" id="GO:0030155">
    <property type="term" value="P:regulation of cell adhesion"/>
    <property type="evidence" value="ECO:0007669"/>
    <property type="project" value="TreeGrafter"/>
</dbReference>
<dbReference type="PROSITE" id="PS00518">
    <property type="entry name" value="ZF_RING_1"/>
    <property type="match status" value="1"/>
</dbReference>
<evidence type="ECO:0000256" key="10">
    <source>
        <dbReference type="ARBA" id="ARBA00038499"/>
    </source>
</evidence>
<feature type="compositionally biased region" description="Pro residues" evidence="11">
    <location>
        <begin position="443"/>
        <end position="460"/>
    </location>
</feature>
<comment type="catalytic activity">
    <reaction evidence="1">
        <text>S-ubiquitinyl-[E2 ubiquitin-conjugating enzyme]-L-cysteine + [acceptor protein]-L-lysine = [E2 ubiquitin-conjugating enzyme]-L-cysteine + N(6)-ubiquitinyl-[acceptor protein]-L-lysine.</text>
        <dbReference type="EC" id="2.3.2.27"/>
    </reaction>
</comment>
<evidence type="ECO:0000313" key="13">
    <source>
        <dbReference type="EMBL" id="CAI9098380.1"/>
    </source>
</evidence>
<keyword evidence="6" id="KW-0863">Zinc-finger</keyword>
<dbReference type="InterPro" id="IPR013087">
    <property type="entry name" value="Znf_C2H2_type"/>
</dbReference>
<evidence type="ECO:0000256" key="3">
    <source>
        <dbReference type="ARBA" id="ARBA00012483"/>
    </source>
</evidence>
<dbReference type="PANTHER" id="PTHR13480:SF0">
    <property type="entry name" value="E3 UBIQUITIN-PROTEIN LIGASE HAKAI"/>
    <property type="match status" value="1"/>
</dbReference>
<evidence type="ECO:0000259" key="12">
    <source>
        <dbReference type="PROSITE" id="PS00028"/>
    </source>
</evidence>
<comment type="similarity">
    <text evidence="10">Belongs to the Hakai family.</text>
</comment>
<feature type="compositionally biased region" description="Polar residues" evidence="11">
    <location>
        <begin position="374"/>
        <end position="395"/>
    </location>
</feature>
<organism evidence="13 14">
    <name type="scientific">Oldenlandia corymbosa var. corymbosa</name>
    <dbReference type="NCBI Taxonomy" id="529605"/>
    <lineage>
        <taxon>Eukaryota</taxon>
        <taxon>Viridiplantae</taxon>
        <taxon>Streptophyta</taxon>
        <taxon>Embryophyta</taxon>
        <taxon>Tracheophyta</taxon>
        <taxon>Spermatophyta</taxon>
        <taxon>Magnoliopsida</taxon>
        <taxon>eudicotyledons</taxon>
        <taxon>Gunneridae</taxon>
        <taxon>Pentapetalae</taxon>
        <taxon>asterids</taxon>
        <taxon>lamiids</taxon>
        <taxon>Gentianales</taxon>
        <taxon>Rubiaceae</taxon>
        <taxon>Rubioideae</taxon>
        <taxon>Spermacoceae</taxon>
        <taxon>Hedyotis-Oldenlandia complex</taxon>
        <taxon>Oldenlandia</taxon>
    </lineage>
</organism>
<evidence type="ECO:0000256" key="7">
    <source>
        <dbReference type="ARBA" id="ARBA00022786"/>
    </source>
</evidence>
<sequence>MLQIRLRKPSSEGGGGSKPLPPDAVTVACPDHLVLADLPVAKSLGSPSVSALSKIVGRRSRRQLGERVHFCSHCDFPIAVYGRLSPCEHAFCLDCARSDSFCFMCNERIQKIQTIKMMEGMIICAAPHCLKSFLKKSDFETHIQETHGDLLRSGAGKEGNDSEVASTRKPAGSDSTVQAPPRPPFPSHPSSQSLDAHRPPFRDQLAPRPVMPPKGMPPFPGPLHNHSSEQFIDNNAPPGFDRLGPQNRFAPQGIDSPGSMRQESQLPDKQRGIRAESPFREYPYQPPPLQPPGPNYALPVMMNPALAAPQFGYPPFLPDGAQPVFGAPYEMIRPESAPEQGSEPGFPPGPPPMGVNFADGYPRPWNMGPGVGSFEQTSSGQGAMESFINSPSDSQVRPPGFQGDYGRSPGPLPSNLPLPPSGNKGLESGTSMDPRDNKGILAAPPPSLPLPPPPPLPFPPHLAQINRGQFYPDEANNDG</sequence>
<evidence type="ECO:0000256" key="11">
    <source>
        <dbReference type="SAM" id="MobiDB-lite"/>
    </source>
</evidence>
<protein>
    <recommendedName>
        <fullName evidence="3">RING-type E3 ubiquitin transferase</fullName>
        <ecNumber evidence="3">2.3.2.27</ecNumber>
    </recommendedName>
</protein>
<evidence type="ECO:0000256" key="6">
    <source>
        <dbReference type="ARBA" id="ARBA00022771"/>
    </source>
</evidence>
<dbReference type="InterPro" id="IPR017907">
    <property type="entry name" value="Znf_RING_CS"/>
</dbReference>
<evidence type="ECO:0000256" key="2">
    <source>
        <dbReference type="ARBA" id="ARBA00004123"/>
    </source>
</evidence>
<reference evidence="13" key="1">
    <citation type="submission" date="2023-03" db="EMBL/GenBank/DDBJ databases">
        <authorList>
            <person name="Julca I."/>
        </authorList>
    </citation>
    <scope>NUCLEOTIDE SEQUENCE</scope>
</reference>
<proteinExistence type="inferred from homology"/>
<dbReference type="PROSITE" id="PS00028">
    <property type="entry name" value="ZINC_FINGER_C2H2_1"/>
    <property type="match status" value="1"/>
</dbReference>
<feature type="region of interest" description="Disordered" evidence="11">
    <location>
        <begin position="149"/>
        <end position="297"/>
    </location>
</feature>
<gene>
    <name evidence="13" type="ORF">OLC1_LOCUS8603</name>
</gene>
<keyword evidence="14" id="KW-1185">Reference proteome</keyword>
<dbReference type="GO" id="GO:0005634">
    <property type="term" value="C:nucleus"/>
    <property type="evidence" value="ECO:0007669"/>
    <property type="project" value="UniProtKB-SubCell"/>
</dbReference>
<dbReference type="EMBL" id="OX459120">
    <property type="protein sequence ID" value="CAI9098380.1"/>
    <property type="molecule type" value="Genomic_DNA"/>
</dbReference>
<keyword evidence="9" id="KW-0539">Nucleus</keyword>
<keyword evidence="8" id="KW-0862">Zinc</keyword>
<dbReference type="EC" id="2.3.2.27" evidence="3"/>
<feature type="compositionally biased region" description="Pro residues" evidence="11">
    <location>
        <begin position="410"/>
        <end position="420"/>
    </location>
</feature>
<evidence type="ECO:0000256" key="9">
    <source>
        <dbReference type="ARBA" id="ARBA00023242"/>
    </source>
</evidence>
<keyword evidence="5" id="KW-0479">Metal-binding</keyword>
<dbReference type="GO" id="GO:0008270">
    <property type="term" value="F:zinc ion binding"/>
    <property type="evidence" value="ECO:0007669"/>
    <property type="project" value="UniProtKB-KW"/>
</dbReference>
<dbReference type="InterPro" id="IPR040380">
    <property type="entry name" value="HAKAI-like_RING-HC"/>
</dbReference>
<dbReference type="AlphaFoldDB" id="A0AAV1CS31"/>
<dbReference type="InterPro" id="IPR013083">
    <property type="entry name" value="Znf_RING/FYVE/PHD"/>
</dbReference>
<keyword evidence="4" id="KW-0808">Transferase</keyword>
<feature type="region of interest" description="Disordered" evidence="11">
    <location>
        <begin position="333"/>
        <end position="479"/>
    </location>
</feature>
<feature type="compositionally biased region" description="Basic and acidic residues" evidence="11">
    <location>
        <begin position="266"/>
        <end position="279"/>
    </location>
</feature>
<feature type="domain" description="C2H2-type" evidence="12">
    <location>
        <begin position="124"/>
        <end position="147"/>
    </location>
</feature>
<evidence type="ECO:0000313" key="14">
    <source>
        <dbReference type="Proteomes" id="UP001161247"/>
    </source>
</evidence>
<evidence type="ECO:0000256" key="1">
    <source>
        <dbReference type="ARBA" id="ARBA00000900"/>
    </source>
</evidence>
<evidence type="ECO:0000256" key="4">
    <source>
        <dbReference type="ARBA" id="ARBA00022679"/>
    </source>
</evidence>
<feature type="compositionally biased region" description="Pro residues" evidence="11">
    <location>
        <begin position="284"/>
        <end position="294"/>
    </location>
</feature>
<accession>A0AAV1CS31</accession>
<keyword evidence="7" id="KW-0833">Ubl conjugation pathway</keyword>
<evidence type="ECO:0000256" key="5">
    <source>
        <dbReference type="ARBA" id="ARBA00022723"/>
    </source>
</evidence>
<feature type="compositionally biased region" description="Pro residues" evidence="11">
    <location>
        <begin position="209"/>
        <end position="221"/>
    </location>
</feature>
<dbReference type="GO" id="GO:0016567">
    <property type="term" value="P:protein ubiquitination"/>
    <property type="evidence" value="ECO:0007669"/>
    <property type="project" value="InterPro"/>
</dbReference>
<dbReference type="Gene3D" id="3.30.40.10">
    <property type="entry name" value="Zinc/RING finger domain, C3HC4 (zinc finger)"/>
    <property type="match status" value="1"/>
</dbReference>
<name>A0AAV1CS31_OLDCO</name>
<dbReference type="InterPro" id="IPR040383">
    <property type="entry name" value="HAKAI/CBLL2"/>
</dbReference>
<dbReference type="PANTHER" id="PTHR13480">
    <property type="entry name" value="E3 UBIQUITIN-PROTEIN LIGASE HAKAI-RELATED"/>
    <property type="match status" value="1"/>
</dbReference>
<dbReference type="Proteomes" id="UP001161247">
    <property type="component" value="Chromosome 3"/>
</dbReference>
<comment type="subcellular location">
    <subcellularLocation>
        <location evidence="2">Nucleus</location>
    </subcellularLocation>
</comment>
<dbReference type="GO" id="GO:0061630">
    <property type="term" value="F:ubiquitin protein ligase activity"/>
    <property type="evidence" value="ECO:0007669"/>
    <property type="project" value="UniProtKB-EC"/>
</dbReference>
<feature type="region of interest" description="Disordered" evidence="11">
    <location>
        <begin position="1"/>
        <end position="21"/>
    </location>
</feature>
<dbReference type="CDD" id="cd16508">
    <property type="entry name" value="RING-HC_HAKAI-like"/>
    <property type="match status" value="1"/>
</dbReference>
<evidence type="ECO:0000256" key="8">
    <source>
        <dbReference type="ARBA" id="ARBA00022833"/>
    </source>
</evidence>